<dbReference type="Gene3D" id="1.20.1250.20">
    <property type="entry name" value="MFS general substrate transporter like domains"/>
    <property type="match status" value="2"/>
</dbReference>
<dbReference type="PROSITE" id="PS50850">
    <property type="entry name" value="MFS"/>
    <property type="match status" value="1"/>
</dbReference>
<evidence type="ECO:0000313" key="4">
    <source>
        <dbReference type="Proteomes" id="UP000219689"/>
    </source>
</evidence>
<keyword evidence="1" id="KW-0472">Membrane</keyword>
<organism evidence="3 4">
    <name type="scientific">Natrinema ejinorense</name>
    <dbReference type="NCBI Taxonomy" id="373386"/>
    <lineage>
        <taxon>Archaea</taxon>
        <taxon>Methanobacteriati</taxon>
        <taxon>Methanobacteriota</taxon>
        <taxon>Stenosarchaea group</taxon>
        <taxon>Halobacteria</taxon>
        <taxon>Halobacteriales</taxon>
        <taxon>Natrialbaceae</taxon>
        <taxon>Natrinema</taxon>
    </lineage>
</organism>
<dbReference type="InterPro" id="IPR036259">
    <property type="entry name" value="MFS_trans_sf"/>
</dbReference>
<dbReference type="SUPFAM" id="SSF103473">
    <property type="entry name" value="MFS general substrate transporter"/>
    <property type="match status" value="2"/>
</dbReference>
<dbReference type="InterPro" id="IPR011701">
    <property type="entry name" value="MFS"/>
</dbReference>
<dbReference type="PANTHER" id="PTHR23518:SF2">
    <property type="entry name" value="MAJOR FACILITATOR SUPERFAMILY TRANSPORTER"/>
    <property type="match status" value="1"/>
</dbReference>
<keyword evidence="4" id="KW-1185">Reference proteome</keyword>
<feature type="transmembrane region" description="Helical" evidence="1">
    <location>
        <begin position="158"/>
        <end position="180"/>
    </location>
</feature>
<feature type="transmembrane region" description="Helical" evidence="1">
    <location>
        <begin position="335"/>
        <end position="352"/>
    </location>
</feature>
<dbReference type="OrthoDB" id="359492at2157"/>
<evidence type="ECO:0000256" key="1">
    <source>
        <dbReference type="SAM" id="Phobius"/>
    </source>
</evidence>
<feature type="transmembrane region" description="Helical" evidence="1">
    <location>
        <begin position="272"/>
        <end position="293"/>
    </location>
</feature>
<keyword evidence="1" id="KW-1133">Transmembrane helix</keyword>
<evidence type="ECO:0000259" key="2">
    <source>
        <dbReference type="PROSITE" id="PS50850"/>
    </source>
</evidence>
<dbReference type="AlphaFoldDB" id="A0A2A5QPL5"/>
<protein>
    <submittedName>
        <fullName evidence="3">MFS transporter</fullName>
    </submittedName>
</protein>
<dbReference type="InterPro" id="IPR020846">
    <property type="entry name" value="MFS_dom"/>
</dbReference>
<reference evidence="3 4" key="1">
    <citation type="submission" date="2017-09" db="EMBL/GenBank/DDBJ databases">
        <title>Genome sequences of Natrinema ejinorence JCM 13890T.</title>
        <authorList>
            <person name="Roh S.W."/>
            <person name="Kim Y.B."/>
            <person name="Kim J.Y."/>
        </authorList>
    </citation>
    <scope>NUCLEOTIDE SEQUENCE [LARGE SCALE GENOMIC DNA]</scope>
    <source>
        <strain evidence="3 4">JCM 13890</strain>
    </source>
</reference>
<gene>
    <name evidence="3" type="ORF">CP557_20015</name>
</gene>
<accession>A0A2A5QPL5</accession>
<feature type="transmembrane region" description="Helical" evidence="1">
    <location>
        <begin position="21"/>
        <end position="46"/>
    </location>
</feature>
<proteinExistence type="predicted"/>
<feature type="transmembrane region" description="Helical" evidence="1">
    <location>
        <begin position="186"/>
        <end position="208"/>
    </location>
</feature>
<feature type="transmembrane region" description="Helical" evidence="1">
    <location>
        <begin position="100"/>
        <end position="118"/>
    </location>
</feature>
<comment type="caution">
    <text evidence="3">The sequence shown here is derived from an EMBL/GenBank/DDBJ whole genome shotgun (WGS) entry which is preliminary data.</text>
</comment>
<feature type="transmembrane region" description="Helical" evidence="1">
    <location>
        <begin position="305"/>
        <end position="329"/>
    </location>
</feature>
<feature type="transmembrane region" description="Helical" evidence="1">
    <location>
        <begin position="364"/>
        <end position="385"/>
    </location>
</feature>
<dbReference type="Pfam" id="PF07690">
    <property type="entry name" value="MFS_1"/>
    <property type="match status" value="1"/>
</dbReference>
<dbReference type="Proteomes" id="UP000219689">
    <property type="component" value="Unassembled WGS sequence"/>
</dbReference>
<feature type="transmembrane region" description="Helical" evidence="1">
    <location>
        <begin position="58"/>
        <end position="79"/>
    </location>
</feature>
<feature type="transmembrane region" description="Helical" evidence="1">
    <location>
        <begin position="240"/>
        <end position="260"/>
    </location>
</feature>
<dbReference type="PANTHER" id="PTHR23518">
    <property type="entry name" value="C-METHYLTRANSFERASE"/>
    <property type="match status" value="1"/>
</dbReference>
<name>A0A2A5QPL5_9EURY</name>
<feature type="transmembrane region" description="Helical" evidence="1">
    <location>
        <begin position="124"/>
        <end position="146"/>
    </location>
</feature>
<sequence length="429" mass="43145">MSGTLEVVRRRLAAAGLSRSVAGLGIGQGLSAAGASMVVPLMASLITGLHSPLVPATVVGIAVSNELLVGVFFSTLGAVRSICQIPFGRLSDRFGVRNSLLEIGFAVSSATVLGYGFVGTVGGLLSLRVLQGIALAAATPALMALVDSLTTTDNRGGGMSAISTLRTLGWGVGPVLGGALADQFGLRSAFACGALLVGGSVLLIRLAVPTVNPGRSSGKSESDDGGLRPQFTSSRQARTLIGVAVAVSVLMMGISAIVSLEETIVGRLGGSKTGFGIVFAIPTITRLLVQFPVGRWTDRYSRPPMILGGLLASVPLVAATGLVHTLGAFVLVRGLQGATVAAVVAPGYALAADVADEAHSGEQLAFVTTASSVGFALGPLVSGVLAPAGFFAPFLAIAALSLASVVVVWRLVGAGSIPSLRDCVELLHG</sequence>
<feature type="domain" description="Major facilitator superfamily (MFS) profile" evidence="2">
    <location>
        <begin position="20"/>
        <end position="416"/>
    </location>
</feature>
<keyword evidence="1" id="KW-0812">Transmembrane</keyword>
<dbReference type="GO" id="GO:0022857">
    <property type="term" value="F:transmembrane transporter activity"/>
    <property type="evidence" value="ECO:0007669"/>
    <property type="project" value="InterPro"/>
</dbReference>
<dbReference type="EMBL" id="NXNI01000002">
    <property type="protein sequence ID" value="PCR88777.1"/>
    <property type="molecule type" value="Genomic_DNA"/>
</dbReference>
<evidence type="ECO:0000313" key="3">
    <source>
        <dbReference type="EMBL" id="PCR88777.1"/>
    </source>
</evidence>
<dbReference type="RefSeq" id="WP_097381796.1">
    <property type="nucleotide sequence ID" value="NZ_NXNI01000002.1"/>
</dbReference>
<feature type="transmembrane region" description="Helical" evidence="1">
    <location>
        <begin position="391"/>
        <end position="412"/>
    </location>
</feature>
<dbReference type="CDD" id="cd17325">
    <property type="entry name" value="MFS_MdtG_SLC18_like"/>
    <property type="match status" value="1"/>
</dbReference>